<dbReference type="EMBL" id="JBBPBM010000011">
    <property type="protein sequence ID" value="KAK8563359.1"/>
    <property type="molecule type" value="Genomic_DNA"/>
</dbReference>
<gene>
    <name evidence="1" type="ORF">V6N12_035507</name>
</gene>
<keyword evidence="2" id="KW-1185">Reference proteome</keyword>
<protein>
    <submittedName>
        <fullName evidence="1">Uncharacterized protein</fullName>
    </submittedName>
</protein>
<name>A0ABR2EPQ1_9ROSI</name>
<evidence type="ECO:0000313" key="1">
    <source>
        <dbReference type="EMBL" id="KAK8563359.1"/>
    </source>
</evidence>
<evidence type="ECO:0000313" key="2">
    <source>
        <dbReference type="Proteomes" id="UP001472677"/>
    </source>
</evidence>
<accession>A0ABR2EPQ1</accession>
<sequence>MAMIVPSGNWDWDRLYACVPTAKVLEIVTISAPRAALGSDTPGWRWEMIRSFMTKSVYHVIVSCLMPTNESVWNFIAHILRDDITIATLRFTGNLTTGLADARALVLHNANKEGWWGSECG</sequence>
<comment type="caution">
    <text evidence="1">The sequence shown here is derived from an EMBL/GenBank/DDBJ whole genome shotgun (WGS) entry which is preliminary data.</text>
</comment>
<organism evidence="1 2">
    <name type="scientific">Hibiscus sabdariffa</name>
    <name type="common">roselle</name>
    <dbReference type="NCBI Taxonomy" id="183260"/>
    <lineage>
        <taxon>Eukaryota</taxon>
        <taxon>Viridiplantae</taxon>
        <taxon>Streptophyta</taxon>
        <taxon>Embryophyta</taxon>
        <taxon>Tracheophyta</taxon>
        <taxon>Spermatophyta</taxon>
        <taxon>Magnoliopsida</taxon>
        <taxon>eudicotyledons</taxon>
        <taxon>Gunneridae</taxon>
        <taxon>Pentapetalae</taxon>
        <taxon>rosids</taxon>
        <taxon>malvids</taxon>
        <taxon>Malvales</taxon>
        <taxon>Malvaceae</taxon>
        <taxon>Malvoideae</taxon>
        <taxon>Hibiscus</taxon>
    </lineage>
</organism>
<proteinExistence type="predicted"/>
<dbReference type="Proteomes" id="UP001472677">
    <property type="component" value="Unassembled WGS sequence"/>
</dbReference>
<reference evidence="1 2" key="1">
    <citation type="journal article" date="2024" name="G3 (Bethesda)">
        <title>Genome assembly of Hibiscus sabdariffa L. provides insights into metabolisms of medicinal natural products.</title>
        <authorList>
            <person name="Kim T."/>
        </authorList>
    </citation>
    <scope>NUCLEOTIDE SEQUENCE [LARGE SCALE GENOMIC DNA]</scope>
    <source>
        <strain evidence="1">TK-2024</strain>
        <tissue evidence="1">Old leaves</tissue>
    </source>
</reference>